<reference evidence="12" key="1">
    <citation type="submission" date="2015-09" db="EMBL/GenBank/DDBJ databases">
        <authorList>
            <person name="Bertelli C."/>
        </authorList>
    </citation>
    <scope>NUCLEOTIDE SEQUENCE [LARGE SCALE GENOMIC DNA]</scope>
    <source>
        <strain evidence="12">KNic</strain>
    </source>
</reference>
<evidence type="ECO:0000256" key="1">
    <source>
        <dbReference type="ARBA" id="ARBA00003761"/>
    </source>
</evidence>
<dbReference type="GO" id="GO:0003989">
    <property type="term" value="F:acetyl-CoA carboxylase activity"/>
    <property type="evidence" value="ECO:0007669"/>
    <property type="project" value="InterPro"/>
</dbReference>
<comment type="pathway">
    <text evidence="2 9">Lipid metabolism; fatty acid biosynthesis.</text>
</comment>
<dbReference type="PRINTS" id="PR01071">
    <property type="entry name" value="ACOABIOTINCC"/>
</dbReference>
<sequence length="169" mass="19048">MELKHIKELMTVMGRTGTKRLELKQNEFELILERQDNGQIRLIDQSLIESEEQLKPQYLQNRTDHALSRGAEMPTSRYPSAPAEAPKPDVNNIYVTSPMVGTFYQSPSPDDPTFVKVGDRIDKNTVVCIIEAMKVMNEIKANVTGVVAEVLVESGQPVEFGTKLFRIVE</sequence>
<protein>
    <recommendedName>
        <fullName evidence="3 9">Biotin carboxyl carrier protein of acetyl-CoA carboxylase</fullName>
    </recommendedName>
</protein>
<keyword evidence="6 9" id="KW-0443">Lipid metabolism</keyword>
<dbReference type="GO" id="GO:0006633">
    <property type="term" value="P:fatty acid biosynthetic process"/>
    <property type="evidence" value="ECO:0007669"/>
    <property type="project" value="UniProtKB-UniPathway"/>
</dbReference>
<evidence type="ECO:0000256" key="3">
    <source>
        <dbReference type="ARBA" id="ARBA00017562"/>
    </source>
</evidence>
<keyword evidence="12" id="KW-1185">Reference proteome</keyword>
<accession>A0A0U5JDW0</accession>
<evidence type="ECO:0000313" key="12">
    <source>
        <dbReference type="Proteomes" id="UP000069902"/>
    </source>
</evidence>
<keyword evidence="8 9" id="KW-0092">Biotin</keyword>
<evidence type="ECO:0000256" key="5">
    <source>
        <dbReference type="ARBA" id="ARBA00022832"/>
    </source>
</evidence>
<dbReference type="UniPathway" id="UPA00094"/>
<gene>
    <name evidence="11" type="primary">accB</name>
    <name evidence="11" type="ORF">PNK_1351</name>
</gene>
<dbReference type="Pfam" id="PF00364">
    <property type="entry name" value="Biotin_lipoyl"/>
    <property type="match status" value="1"/>
</dbReference>
<dbReference type="InParanoid" id="A0A0U5JDW0"/>
<proteinExistence type="predicted"/>
<dbReference type="PROSITE" id="PS50968">
    <property type="entry name" value="BIOTINYL_LIPOYL"/>
    <property type="match status" value="1"/>
</dbReference>
<organism evidence="11 12">
    <name type="scientific">Candidatus Protochlamydia naegleriophila</name>
    <dbReference type="NCBI Taxonomy" id="389348"/>
    <lineage>
        <taxon>Bacteria</taxon>
        <taxon>Pseudomonadati</taxon>
        <taxon>Chlamydiota</taxon>
        <taxon>Chlamydiia</taxon>
        <taxon>Parachlamydiales</taxon>
        <taxon>Parachlamydiaceae</taxon>
        <taxon>Candidatus Protochlamydia</taxon>
    </lineage>
</organism>
<dbReference type="InterPro" id="IPR001882">
    <property type="entry name" value="Biotin_BS"/>
</dbReference>
<evidence type="ECO:0000259" key="10">
    <source>
        <dbReference type="PROSITE" id="PS50968"/>
    </source>
</evidence>
<evidence type="ECO:0000256" key="9">
    <source>
        <dbReference type="RuleBase" id="RU364072"/>
    </source>
</evidence>
<dbReference type="Proteomes" id="UP000069902">
    <property type="component" value="Chromosome cPNK"/>
</dbReference>
<keyword evidence="5 9" id="KW-0276">Fatty acid metabolism</keyword>
<dbReference type="PANTHER" id="PTHR45266">
    <property type="entry name" value="OXALOACETATE DECARBOXYLASE ALPHA CHAIN"/>
    <property type="match status" value="1"/>
</dbReference>
<dbReference type="PROSITE" id="PS00188">
    <property type="entry name" value="BIOTIN"/>
    <property type="match status" value="1"/>
</dbReference>
<dbReference type="STRING" id="389348.PNK_1351"/>
<evidence type="ECO:0000256" key="6">
    <source>
        <dbReference type="ARBA" id="ARBA00023098"/>
    </source>
</evidence>
<dbReference type="PANTHER" id="PTHR45266:SF3">
    <property type="entry name" value="OXALOACETATE DECARBOXYLASE ALPHA CHAIN"/>
    <property type="match status" value="1"/>
</dbReference>
<dbReference type="AlphaFoldDB" id="A0A0U5JDW0"/>
<comment type="function">
    <text evidence="1 9">This protein is a component of the acetyl coenzyme A carboxylase complex; first, biotin carboxylase catalyzes the carboxylation of the carrier protein and then the transcarboxylase transfers the carboxyl group to form malonyl-CoA.</text>
</comment>
<dbReference type="SUPFAM" id="SSF51230">
    <property type="entry name" value="Single hybrid motif"/>
    <property type="match status" value="1"/>
</dbReference>
<dbReference type="KEGG" id="pnl:PNK_1351"/>
<evidence type="ECO:0000313" key="11">
    <source>
        <dbReference type="EMBL" id="CUI16964.1"/>
    </source>
</evidence>
<evidence type="ECO:0000256" key="2">
    <source>
        <dbReference type="ARBA" id="ARBA00005194"/>
    </source>
</evidence>
<dbReference type="InterPro" id="IPR001249">
    <property type="entry name" value="AcCoA_biotinCC"/>
</dbReference>
<dbReference type="GO" id="GO:0009317">
    <property type="term" value="C:acetyl-CoA carboxylase complex"/>
    <property type="evidence" value="ECO:0007669"/>
    <property type="project" value="InterPro"/>
</dbReference>
<dbReference type="InterPro" id="IPR050709">
    <property type="entry name" value="Biotin_Carboxyl_Carrier/Decarb"/>
</dbReference>
<evidence type="ECO:0000256" key="7">
    <source>
        <dbReference type="ARBA" id="ARBA00023160"/>
    </source>
</evidence>
<evidence type="ECO:0000256" key="4">
    <source>
        <dbReference type="ARBA" id="ARBA00022516"/>
    </source>
</evidence>
<dbReference type="PATRIC" id="fig|389348.3.peg.1509"/>
<dbReference type="InterPro" id="IPR011053">
    <property type="entry name" value="Single_hybrid_motif"/>
</dbReference>
<feature type="domain" description="Lipoyl-binding" evidence="10">
    <location>
        <begin position="90"/>
        <end position="168"/>
    </location>
</feature>
<dbReference type="Gene3D" id="2.40.50.100">
    <property type="match status" value="1"/>
</dbReference>
<name>A0A0U5JDW0_9BACT</name>
<dbReference type="EMBL" id="LN879502">
    <property type="protein sequence ID" value="CUI16964.1"/>
    <property type="molecule type" value="Genomic_DNA"/>
</dbReference>
<keyword evidence="7 9" id="KW-0275">Fatty acid biosynthesis</keyword>
<dbReference type="NCBIfam" id="TIGR00531">
    <property type="entry name" value="BCCP"/>
    <property type="match status" value="1"/>
</dbReference>
<dbReference type="FunCoup" id="A0A0U5JDW0">
    <property type="interactions" value="319"/>
</dbReference>
<keyword evidence="11" id="KW-0436">Ligase</keyword>
<dbReference type="CDD" id="cd06850">
    <property type="entry name" value="biotinyl_domain"/>
    <property type="match status" value="1"/>
</dbReference>
<dbReference type="InterPro" id="IPR000089">
    <property type="entry name" value="Biotin_lipoyl"/>
</dbReference>
<evidence type="ECO:0000256" key="8">
    <source>
        <dbReference type="ARBA" id="ARBA00023267"/>
    </source>
</evidence>
<keyword evidence="4 9" id="KW-0444">Lipid biosynthesis</keyword>
<dbReference type="RefSeq" id="WP_059061126.1">
    <property type="nucleotide sequence ID" value="NZ_LN879502.1"/>
</dbReference>